<dbReference type="EMBL" id="CAJPVJ010002236">
    <property type="protein sequence ID" value="CAG2165982.1"/>
    <property type="molecule type" value="Genomic_DNA"/>
</dbReference>
<comment type="subcellular location">
    <subcellularLocation>
        <location evidence="1">Membrane</location>
        <topology evidence="1">Multi-pass membrane protein</topology>
    </subcellularLocation>
</comment>
<sequence>MATFIRVTITTITFTANANTFLNEHQNRWYSTGVFYIAQTIVDLIPTLIEATVCALLSFYMNGPFNETDRLMSYVQTFILGMISAQSLGYVSGAMFVRREVLAMEVSIVLFMVNIMFSNAFMRIDDLPQWLQPLVSTDDQNIKSRQRFEAIKDQKNGFLRNKLCIAWTDLTLKVSGNWFTDEKVILNGINGYFEFGSLNALMGPSGAGKTTLLKCIFGRNRAKLSDETRIYLSKSKRIRTCFVSQDVSEHLLNGLTAKEALIYASKLKNTYDDIDHELHVTKLMNDLLISDIADNYCEDCSGGQQKRLVLAMELTANIMPNLICIDEPTSGLDSNSSEVVIECLKYISRKHNIAIVTSIHQPNSDILVLFDKLYVLCKGGKCVYSGRPQDLETHLNGCGITVNEYQVAIEVIIKLSSNDYLCDEQVMRLLDKTSQQKETIAVRCKDETNYYPKGINKISKRFNFIDFRTLVSRTWLYISRFYWKILLVELAFVTFIAVCLKLNQMPQMIEGNGCISFDDDFANQCNKTDAKLEEERLQTQNIIYHLLIFIFFSWYSTGTYYWTKTLADLAPTLIIVTIYAYLTEAYNNDQLLPLVVILTIVSIVLQSTGHLIAVLFSGTPTLAALIACYCFVAQLLFSNFFIFTKNLHYSLQLVSNLSVMKLAFESTVVWIYGFDVCTDREFSSPLYLIFTIHCN</sequence>
<keyword evidence="3" id="KW-0813">Transport</keyword>
<evidence type="ECO:0000259" key="10">
    <source>
        <dbReference type="PROSITE" id="PS50893"/>
    </source>
</evidence>
<gene>
    <name evidence="11" type="ORF">ONB1V03_LOCUS5515</name>
</gene>
<comment type="similarity">
    <text evidence="2">Belongs to the ABC transporter superfamily. ABCG family. Eye pigment precursor importer (TC 3.A.1.204) subfamily.</text>
</comment>
<dbReference type="PANTHER" id="PTHR48041">
    <property type="entry name" value="ABC TRANSPORTER G FAMILY MEMBER 28"/>
    <property type="match status" value="1"/>
</dbReference>
<keyword evidence="6" id="KW-0067">ATP-binding</keyword>
<evidence type="ECO:0000313" key="12">
    <source>
        <dbReference type="Proteomes" id="UP000728032"/>
    </source>
</evidence>
<feature type="transmembrane region" description="Helical" evidence="9">
    <location>
        <begin position="622"/>
        <end position="643"/>
    </location>
</feature>
<feature type="transmembrane region" description="Helical" evidence="9">
    <location>
        <begin position="569"/>
        <end position="587"/>
    </location>
</feature>
<evidence type="ECO:0000256" key="1">
    <source>
        <dbReference type="ARBA" id="ARBA00004141"/>
    </source>
</evidence>
<evidence type="ECO:0000256" key="8">
    <source>
        <dbReference type="ARBA" id="ARBA00023136"/>
    </source>
</evidence>
<dbReference type="InterPro" id="IPR027417">
    <property type="entry name" value="P-loop_NTPase"/>
</dbReference>
<dbReference type="GO" id="GO:0140359">
    <property type="term" value="F:ABC-type transporter activity"/>
    <property type="evidence" value="ECO:0007669"/>
    <property type="project" value="InterPro"/>
</dbReference>
<keyword evidence="4 9" id="KW-0812">Transmembrane</keyword>
<dbReference type="InterPro" id="IPR013525">
    <property type="entry name" value="ABC2_TM"/>
</dbReference>
<feature type="transmembrane region" description="Helical" evidence="9">
    <location>
        <begin position="594"/>
        <end position="616"/>
    </location>
</feature>
<dbReference type="PROSITE" id="PS50893">
    <property type="entry name" value="ABC_TRANSPORTER_2"/>
    <property type="match status" value="1"/>
</dbReference>
<dbReference type="Proteomes" id="UP000728032">
    <property type="component" value="Unassembled WGS sequence"/>
</dbReference>
<name>A0A7R9LQL1_9ACAR</name>
<dbReference type="InterPro" id="IPR050352">
    <property type="entry name" value="ABCG_transporters"/>
</dbReference>
<dbReference type="GO" id="GO:0005886">
    <property type="term" value="C:plasma membrane"/>
    <property type="evidence" value="ECO:0007669"/>
    <property type="project" value="TreeGrafter"/>
</dbReference>
<feature type="transmembrane region" description="Helical" evidence="9">
    <location>
        <begin position="102"/>
        <end position="122"/>
    </location>
</feature>
<feature type="transmembrane region" description="Helical" evidence="9">
    <location>
        <begin position="542"/>
        <end position="563"/>
    </location>
</feature>
<dbReference type="SUPFAM" id="SSF52540">
    <property type="entry name" value="P-loop containing nucleoside triphosphate hydrolases"/>
    <property type="match status" value="1"/>
</dbReference>
<dbReference type="InterPro" id="IPR003593">
    <property type="entry name" value="AAA+_ATPase"/>
</dbReference>
<evidence type="ECO:0000256" key="7">
    <source>
        <dbReference type="ARBA" id="ARBA00022989"/>
    </source>
</evidence>
<keyword evidence="5" id="KW-0547">Nucleotide-binding</keyword>
<feature type="transmembrane region" description="Helical" evidence="9">
    <location>
        <begin position="481"/>
        <end position="500"/>
    </location>
</feature>
<dbReference type="PROSITE" id="PS00211">
    <property type="entry name" value="ABC_TRANSPORTER_1"/>
    <property type="match status" value="1"/>
</dbReference>
<dbReference type="Gene3D" id="3.40.50.300">
    <property type="entry name" value="P-loop containing nucleotide triphosphate hydrolases"/>
    <property type="match status" value="1"/>
</dbReference>
<dbReference type="SMART" id="SM00382">
    <property type="entry name" value="AAA"/>
    <property type="match status" value="1"/>
</dbReference>
<dbReference type="Pfam" id="PF01061">
    <property type="entry name" value="ABC2_membrane"/>
    <property type="match status" value="1"/>
</dbReference>
<dbReference type="InterPro" id="IPR003439">
    <property type="entry name" value="ABC_transporter-like_ATP-bd"/>
</dbReference>
<reference evidence="11" key="1">
    <citation type="submission" date="2020-11" db="EMBL/GenBank/DDBJ databases">
        <authorList>
            <person name="Tran Van P."/>
        </authorList>
    </citation>
    <scope>NUCLEOTIDE SEQUENCE</scope>
</reference>
<dbReference type="Pfam" id="PF00005">
    <property type="entry name" value="ABC_tran"/>
    <property type="match status" value="1"/>
</dbReference>
<dbReference type="AlphaFoldDB" id="A0A7R9LQL1"/>
<evidence type="ECO:0000256" key="5">
    <source>
        <dbReference type="ARBA" id="ARBA00022741"/>
    </source>
</evidence>
<feature type="transmembrane region" description="Helical" evidence="9">
    <location>
        <begin position="34"/>
        <end position="59"/>
    </location>
</feature>
<protein>
    <recommendedName>
        <fullName evidence="10">ABC transporter domain-containing protein</fullName>
    </recommendedName>
</protein>
<evidence type="ECO:0000313" key="11">
    <source>
        <dbReference type="EMBL" id="CAD7646019.1"/>
    </source>
</evidence>
<dbReference type="GO" id="GO:0016887">
    <property type="term" value="F:ATP hydrolysis activity"/>
    <property type="evidence" value="ECO:0007669"/>
    <property type="project" value="InterPro"/>
</dbReference>
<evidence type="ECO:0000256" key="4">
    <source>
        <dbReference type="ARBA" id="ARBA00022692"/>
    </source>
</evidence>
<keyword evidence="8 9" id="KW-0472">Membrane</keyword>
<feature type="transmembrane region" description="Helical" evidence="9">
    <location>
        <begin position="71"/>
        <end position="90"/>
    </location>
</feature>
<keyword evidence="7 9" id="KW-1133">Transmembrane helix</keyword>
<accession>A0A7R9LQL1</accession>
<dbReference type="PANTHER" id="PTHR48041:SF78">
    <property type="entry name" value="ABC TRANSPORTER EXPRESSED IN TRACHEA, ISOFORM A"/>
    <property type="match status" value="1"/>
</dbReference>
<proteinExistence type="inferred from homology"/>
<keyword evidence="12" id="KW-1185">Reference proteome</keyword>
<dbReference type="GO" id="GO:0005524">
    <property type="term" value="F:ATP binding"/>
    <property type="evidence" value="ECO:0007669"/>
    <property type="project" value="UniProtKB-KW"/>
</dbReference>
<evidence type="ECO:0000256" key="2">
    <source>
        <dbReference type="ARBA" id="ARBA00005814"/>
    </source>
</evidence>
<dbReference type="EMBL" id="OC917061">
    <property type="protein sequence ID" value="CAD7646019.1"/>
    <property type="molecule type" value="Genomic_DNA"/>
</dbReference>
<dbReference type="InterPro" id="IPR017871">
    <property type="entry name" value="ABC_transporter-like_CS"/>
</dbReference>
<dbReference type="OrthoDB" id="10042850at2759"/>
<evidence type="ECO:0000256" key="6">
    <source>
        <dbReference type="ARBA" id="ARBA00022840"/>
    </source>
</evidence>
<evidence type="ECO:0000256" key="3">
    <source>
        <dbReference type="ARBA" id="ARBA00022448"/>
    </source>
</evidence>
<feature type="domain" description="ABC transporter" evidence="10">
    <location>
        <begin position="165"/>
        <end position="403"/>
    </location>
</feature>
<organism evidence="11">
    <name type="scientific">Oppiella nova</name>
    <dbReference type="NCBI Taxonomy" id="334625"/>
    <lineage>
        <taxon>Eukaryota</taxon>
        <taxon>Metazoa</taxon>
        <taxon>Ecdysozoa</taxon>
        <taxon>Arthropoda</taxon>
        <taxon>Chelicerata</taxon>
        <taxon>Arachnida</taxon>
        <taxon>Acari</taxon>
        <taxon>Acariformes</taxon>
        <taxon>Sarcoptiformes</taxon>
        <taxon>Oribatida</taxon>
        <taxon>Brachypylina</taxon>
        <taxon>Oppioidea</taxon>
        <taxon>Oppiidae</taxon>
        <taxon>Oppiella</taxon>
    </lineage>
</organism>
<evidence type="ECO:0000256" key="9">
    <source>
        <dbReference type="SAM" id="Phobius"/>
    </source>
</evidence>